<gene>
    <name evidence="2" type="primary">abrB</name>
    <name evidence="2" type="ORF">MHA02_28170</name>
</gene>
<dbReference type="PANTHER" id="PTHR38457:SF1">
    <property type="entry name" value="REGULATOR ABRB-RELATED"/>
    <property type="match status" value="1"/>
</dbReference>
<keyword evidence="1" id="KW-1133">Transmembrane helix</keyword>
<sequence length="350" mass="35164">MPSLRTAIRWTALLAASAVLAIVLGLARFPAALLLGPMLVAIAFGVRGAELTLPRPLFLAAQAVIGCLVAHAVTPEITRTIVDDGALMFAAVLVTVLAGAIVGIVLTRLQVLPGATAAWGSAPGGAAAMVAMAEAYGSDPRLVAFMQYVRVAAVVLTASVVARCLVDVSGAPATAVAEPTQVLSVLATLGIAALGVGLATALRVPAAALVGPMLLGAALHAAGIASVSVPGPLLDAAYAGIGWYVGLRFTRETLHATLHALPGILVATVAIIVLCGGWAWGLTVLLPIDFLTAFLATSPGGLDSVAIIAVGSKADVSFVLGVQTLRLFTVLLTGPILARWIARAAPGPDA</sequence>
<accession>A0A512IRU9</accession>
<dbReference type="OrthoDB" id="9809910at2"/>
<dbReference type="AlphaFoldDB" id="A0A512IRU9"/>
<dbReference type="EMBL" id="BJZT01000031">
    <property type="protein sequence ID" value="GEP00430.1"/>
    <property type="molecule type" value="Genomic_DNA"/>
</dbReference>
<feature type="transmembrane region" description="Helical" evidence="1">
    <location>
        <begin position="293"/>
        <end position="312"/>
    </location>
</feature>
<dbReference type="GO" id="GO:0016020">
    <property type="term" value="C:membrane"/>
    <property type="evidence" value="ECO:0007669"/>
    <property type="project" value="InterPro"/>
</dbReference>
<feature type="transmembrane region" description="Helical" evidence="1">
    <location>
        <begin position="233"/>
        <end position="249"/>
    </location>
</feature>
<dbReference type="PANTHER" id="PTHR38457">
    <property type="entry name" value="REGULATOR ABRB-RELATED"/>
    <property type="match status" value="1"/>
</dbReference>
<reference evidence="2 3" key="1">
    <citation type="submission" date="2019-07" db="EMBL/GenBank/DDBJ databases">
        <title>Whole genome shotgun sequence of Methylobacterium haplocladii NBRC 107714.</title>
        <authorList>
            <person name="Hosoyama A."/>
            <person name="Uohara A."/>
            <person name="Ohji S."/>
            <person name="Ichikawa N."/>
        </authorList>
    </citation>
    <scope>NUCLEOTIDE SEQUENCE [LARGE SCALE GENOMIC DNA]</scope>
    <source>
        <strain evidence="2 3">NBRC 107714</strain>
    </source>
</reference>
<dbReference type="Pfam" id="PF05145">
    <property type="entry name" value="AbrB"/>
    <property type="match status" value="1"/>
</dbReference>
<evidence type="ECO:0000256" key="1">
    <source>
        <dbReference type="SAM" id="Phobius"/>
    </source>
</evidence>
<dbReference type="InterPro" id="IPR007820">
    <property type="entry name" value="AbrB_fam"/>
</dbReference>
<dbReference type="Proteomes" id="UP000321258">
    <property type="component" value="Unassembled WGS sequence"/>
</dbReference>
<keyword evidence="1" id="KW-0812">Transmembrane</keyword>
<dbReference type="NCBIfam" id="TIGR03082">
    <property type="entry name" value="Gneg_AbrB_dup"/>
    <property type="match status" value="2"/>
</dbReference>
<feature type="transmembrane region" description="Helical" evidence="1">
    <location>
        <begin position="148"/>
        <end position="170"/>
    </location>
</feature>
<dbReference type="RefSeq" id="WP_147079717.1">
    <property type="nucleotide sequence ID" value="NZ_BJZT01000031.1"/>
</dbReference>
<feature type="transmembrane region" description="Helical" evidence="1">
    <location>
        <begin position="182"/>
        <end position="202"/>
    </location>
</feature>
<proteinExistence type="predicted"/>
<keyword evidence="3" id="KW-1185">Reference proteome</keyword>
<organism evidence="2 3">
    <name type="scientific">Methylobacterium haplocladii</name>
    <dbReference type="NCBI Taxonomy" id="1176176"/>
    <lineage>
        <taxon>Bacteria</taxon>
        <taxon>Pseudomonadati</taxon>
        <taxon>Pseudomonadota</taxon>
        <taxon>Alphaproteobacteria</taxon>
        <taxon>Hyphomicrobiales</taxon>
        <taxon>Methylobacteriaceae</taxon>
        <taxon>Methylobacterium</taxon>
    </lineage>
</organism>
<evidence type="ECO:0000313" key="2">
    <source>
        <dbReference type="EMBL" id="GEP00430.1"/>
    </source>
</evidence>
<feature type="transmembrane region" description="Helical" evidence="1">
    <location>
        <begin position="261"/>
        <end position="281"/>
    </location>
</feature>
<comment type="caution">
    <text evidence="2">The sequence shown here is derived from an EMBL/GenBank/DDBJ whole genome shotgun (WGS) entry which is preliminary data.</text>
</comment>
<keyword evidence="1" id="KW-0472">Membrane</keyword>
<dbReference type="InterPro" id="IPR017516">
    <property type="entry name" value="AbrB_dup"/>
</dbReference>
<protein>
    <submittedName>
        <fullName evidence="2">Protein AbrB</fullName>
    </submittedName>
</protein>
<dbReference type="PIRSF" id="PIRSF038991">
    <property type="entry name" value="Protein_AbrB"/>
    <property type="match status" value="1"/>
</dbReference>
<dbReference type="GO" id="GO:0010468">
    <property type="term" value="P:regulation of gene expression"/>
    <property type="evidence" value="ECO:0007669"/>
    <property type="project" value="InterPro"/>
</dbReference>
<name>A0A512IRU9_9HYPH</name>
<feature type="transmembrane region" description="Helical" evidence="1">
    <location>
        <begin position="118"/>
        <end position="136"/>
    </location>
</feature>
<evidence type="ECO:0000313" key="3">
    <source>
        <dbReference type="Proteomes" id="UP000321258"/>
    </source>
</evidence>
<feature type="transmembrane region" description="Helical" evidence="1">
    <location>
        <begin position="86"/>
        <end position="106"/>
    </location>
</feature>
<feature type="transmembrane region" description="Helical" evidence="1">
    <location>
        <begin position="324"/>
        <end position="342"/>
    </location>
</feature>